<evidence type="ECO:0000313" key="4">
    <source>
        <dbReference type="Proteomes" id="UP001271007"/>
    </source>
</evidence>
<dbReference type="InterPro" id="IPR036661">
    <property type="entry name" value="Luciferase-like_sf"/>
</dbReference>
<comment type="similarity">
    <text evidence="1">Belongs to the NtaA/SnaA/DszA monooxygenase family.</text>
</comment>
<dbReference type="NCBIfam" id="TIGR03860">
    <property type="entry name" value="FMN_nitrolo"/>
    <property type="match status" value="1"/>
</dbReference>
<dbReference type="InterPro" id="IPR016215">
    <property type="entry name" value="NTA_MOA"/>
</dbReference>
<dbReference type="GO" id="GO:0016705">
    <property type="term" value="F:oxidoreductase activity, acting on paired donors, with incorporation or reduction of molecular oxygen"/>
    <property type="evidence" value="ECO:0007669"/>
    <property type="project" value="InterPro"/>
</dbReference>
<protein>
    <recommendedName>
        <fullName evidence="2">Luciferase-like domain-containing protein</fullName>
    </recommendedName>
</protein>
<name>A0AAJ0GEH0_9PEZI</name>
<reference evidence="3" key="1">
    <citation type="submission" date="2023-04" db="EMBL/GenBank/DDBJ databases">
        <title>Black Yeasts Isolated from many extreme environments.</title>
        <authorList>
            <person name="Coleine C."/>
            <person name="Stajich J.E."/>
            <person name="Selbmann L."/>
        </authorList>
    </citation>
    <scope>NUCLEOTIDE SEQUENCE</scope>
    <source>
        <strain evidence="3">CCFEE 5312</strain>
    </source>
</reference>
<dbReference type="GO" id="GO:0004497">
    <property type="term" value="F:monooxygenase activity"/>
    <property type="evidence" value="ECO:0007669"/>
    <property type="project" value="InterPro"/>
</dbReference>
<dbReference type="Proteomes" id="UP001271007">
    <property type="component" value="Unassembled WGS sequence"/>
</dbReference>
<dbReference type="Gene3D" id="3.20.20.30">
    <property type="entry name" value="Luciferase-like domain"/>
    <property type="match status" value="1"/>
</dbReference>
<dbReference type="AlphaFoldDB" id="A0AAJ0GEH0"/>
<evidence type="ECO:0000259" key="2">
    <source>
        <dbReference type="Pfam" id="PF00296"/>
    </source>
</evidence>
<sequence length="474" mass="52981">MAVEESDRASKGRKQLLLNAFVMNCPGHLSPGQWRHPRNGTANYNKLSFWTNLAKLLDDAGFHCMFIADVLGPYDVYRGPSNVDPALPSGAQFPVNDPLYLVPAMAAVTKNLTFGVTASTTYDSPYALARRFSTVDHLTEGRVSWNIVTSYLDSAARNLGLDTQVEHDERYRIAEEYMEVVYKLWEGSWRDDAAVRDEVSGQFAVPGRVREIHHKGKYFNVPGPHICEPSPQRTPLLFQAGTSKAGTDFGAKHGEAIFLGGQTPQKVRESVNSLRQTAKEKFGRDPSHLKMIAGMTIIIDETDEKAANKRNDFLSYGDREGALALFGGWTGIDLSTYSDDEDFKFVKLPAVQSMVQRWSDTVPGSEGLRWTKSRIADFLLLGGVIPKIVGSPKTVVDELERWVEEGDIDGFNLCHITNPGSFEDMIEFLLPELEKRGLFNKERQPEGATAREVYLGQSRLLDDHPGSQYKWRAE</sequence>
<feature type="domain" description="Luciferase-like" evidence="2">
    <location>
        <begin position="43"/>
        <end position="406"/>
    </location>
</feature>
<proteinExistence type="inferred from homology"/>
<keyword evidence="4" id="KW-1185">Reference proteome</keyword>
<dbReference type="PANTHER" id="PTHR30011">
    <property type="entry name" value="ALKANESULFONATE MONOOXYGENASE-RELATED"/>
    <property type="match status" value="1"/>
</dbReference>
<dbReference type="Pfam" id="PF00296">
    <property type="entry name" value="Bac_luciferase"/>
    <property type="match status" value="1"/>
</dbReference>
<dbReference type="PIRSF" id="PIRSF000337">
    <property type="entry name" value="NTA_MOA"/>
    <property type="match status" value="1"/>
</dbReference>
<organism evidence="3 4">
    <name type="scientific">Extremus antarcticus</name>
    <dbReference type="NCBI Taxonomy" id="702011"/>
    <lineage>
        <taxon>Eukaryota</taxon>
        <taxon>Fungi</taxon>
        <taxon>Dikarya</taxon>
        <taxon>Ascomycota</taxon>
        <taxon>Pezizomycotina</taxon>
        <taxon>Dothideomycetes</taxon>
        <taxon>Dothideomycetidae</taxon>
        <taxon>Mycosphaerellales</taxon>
        <taxon>Extremaceae</taxon>
        <taxon>Extremus</taxon>
    </lineage>
</organism>
<accession>A0AAJ0GEH0</accession>
<dbReference type="InterPro" id="IPR011251">
    <property type="entry name" value="Luciferase-like_dom"/>
</dbReference>
<evidence type="ECO:0000313" key="3">
    <source>
        <dbReference type="EMBL" id="KAK3055960.1"/>
    </source>
</evidence>
<comment type="caution">
    <text evidence="3">The sequence shown here is derived from an EMBL/GenBank/DDBJ whole genome shotgun (WGS) entry which is preliminary data.</text>
</comment>
<gene>
    <name evidence="3" type="ORF">LTR09_003194</name>
</gene>
<evidence type="ECO:0000256" key="1">
    <source>
        <dbReference type="ARBA" id="ARBA00033748"/>
    </source>
</evidence>
<dbReference type="PANTHER" id="PTHR30011:SF41">
    <property type="entry name" value="XENOBIOTIC COMPOUND MONOOXYGENASE, DSZA FAMILY (AFU_ORTHOLOGUE AFUA_3G15040)"/>
    <property type="match status" value="1"/>
</dbReference>
<dbReference type="SUPFAM" id="SSF51679">
    <property type="entry name" value="Bacterial luciferase-like"/>
    <property type="match status" value="1"/>
</dbReference>
<dbReference type="InterPro" id="IPR051260">
    <property type="entry name" value="Diverse_substr_monoxygenases"/>
</dbReference>
<dbReference type="EMBL" id="JAWDJX010000007">
    <property type="protein sequence ID" value="KAK3055960.1"/>
    <property type="molecule type" value="Genomic_DNA"/>
</dbReference>